<proteinExistence type="predicted"/>
<accession>A0A176WMR5</accession>
<keyword evidence="3" id="KW-1185">Reference proteome</keyword>
<comment type="caution">
    <text evidence="2">The sequence shown here is derived from an EMBL/GenBank/DDBJ whole genome shotgun (WGS) entry which is preliminary data.</text>
</comment>
<name>A0A176WMR5_MARPO</name>
<protein>
    <submittedName>
        <fullName evidence="2">Uncharacterized protein</fullName>
    </submittedName>
</protein>
<dbReference type="EMBL" id="LVLJ01000471">
    <property type="protein sequence ID" value="OAE33931.1"/>
    <property type="molecule type" value="Genomic_DNA"/>
</dbReference>
<dbReference type="AlphaFoldDB" id="A0A176WMR5"/>
<feature type="region of interest" description="Disordered" evidence="1">
    <location>
        <begin position="227"/>
        <end position="247"/>
    </location>
</feature>
<dbReference type="Proteomes" id="UP000077202">
    <property type="component" value="Unassembled WGS sequence"/>
</dbReference>
<evidence type="ECO:0000313" key="3">
    <source>
        <dbReference type="Proteomes" id="UP000077202"/>
    </source>
</evidence>
<gene>
    <name evidence="2" type="ORF">AXG93_1952s1070</name>
</gene>
<reference evidence="2" key="1">
    <citation type="submission" date="2016-03" db="EMBL/GenBank/DDBJ databases">
        <title>Mechanisms controlling the formation of the plant cell surface in tip-growing cells are functionally conserved among land plants.</title>
        <authorList>
            <person name="Honkanen S."/>
            <person name="Jones V.A."/>
            <person name="Morieri G."/>
            <person name="Champion C."/>
            <person name="Hetherington A.J."/>
            <person name="Kelly S."/>
            <person name="Saint-Marcoux D."/>
            <person name="Proust H."/>
            <person name="Prescott H."/>
            <person name="Dolan L."/>
        </authorList>
    </citation>
    <scope>NUCLEOTIDE SEQUENCE [LARGE SCALE GENOMIC DNA]</scope>
    <source>
        <tissue evidence="2">Whole gametophyte</tissue>
    </source>
</reference>
<evidence type="ECO:0000313" key="2">
    <source>
        <dbReference type="EMBL" id="OAE33931.1"/>
    </source>
</evidence>
<sequence>MGVVEFGQEAAREAGKRPKGEYSIGRSVGRAVIIIIIGMQEEQQQEEEDVEDEEMEMEMGTTAASVLLQVDAGRARISPGSAIVELVAIVRAYIARLAVSLGGRGRKGLLRRVRTFKGKRFRYLMTPISVLLRLFILLRGDGLPEKRDLLFAHTNWTMLSSAVTIFSSNGERALGVRKLVNGMLLSTVTCSCCPPPLSSQPSPAADSIERERVREWVHCPWQRSRPSSFLRKKAQQPSKTRNFDGGGVALEGNEMKAFEMDGEMIVVEDLGETQ</sequence>
<evidence type="ECO:0000256" key="1">
    <source>
        <dbReference type="SAM" id="MobiDB-lite"/>
    </source>
</evidence>
<organism evidence="2 3">
    <name type="scientific">Marchantia polymorpha subsp. ruderalis</name>
    <dbReference type="NCBI Taxonomy" id="1480154"/>
    <lineage>
        <taxon>Eukaryota</taxon>
        <taxon>Viridiplantae</taxon>
        <taxon>Streptophyta</taxon>
        <taxon>Embryophyta</taxon>
        <taxon>Marchantiophyta</taxon>
        <taxon>Marchantiopsida</taxon>
        <taxon>Marchantiidae</taxon>
        <taxon>Marchantiales</taxon>
        <taxon>Marchantiaceae</taxon>
        <taxon>Marchantia</taxon>
    </lineage>
</organism>